<dbReference type="InterPro" id="IPR058690">
    <property type="entry name" value="BrxE"/>
</dbReference>
<evidence type="ECO:0000313" key="1">
    <source>
        <dbReference type="EMBL" id="KAA0676975.1"/>
    </source>
</evidence>
<proteinExistence type="predicted"/>
<protein>
    <submittedName>
        <fullName evidence="1">BrxE family protein</fullName>
    </submittedName>
</protein>
<dbReference type="NCBIfam" id="NF033447">
    <property type="entry name" value="BrxE_fam"/>
    <property type="match status" value="1"/>
</dbReference>
<keyword evidence="2" id="KW-1185">Reference proteome</keyword>
<dbReference type="Proteomes" id="UP000480854">
    <property type="component" value="Unassembled WGS sequence"/>
</dbReference>
<dbReference type="AlphaFoldDB" id="A0A9W7KPK5"/>
<sequence>MPNNHDVSRLRVLVGYLGERHQSNWWPSSFLDRTSEAFLTPVFGHAVANARVVGVTEAARRVHDEAIGVGQAFHLFRLPETLEQELHRTLAASKDAAAVESADAALEELRTLSSGKVAAKPGPVHVGPLDMLADARWIPAVAGHYHVAFTAGVPSFPYFAG</sequence>
<name>A0A9W7KPK5_9PROT</name>
<dbReference type="Pfam" id="PF26412">
    <property type="entry name" value="BrxE"/>
    <property type="match status" value="1"/>
</dbReference>
<dbReference type="OrthoDB" id="8566355at2"/>
<comment type="caution">
    <text evidence="1">The sequence shown here is derived from an EMBL/GenBank/DDBJ whole genome shotgun (WGS) entry which is preliminary data.</text>
</comment>
<gene>
    <name evidence="1" type="ORF">DS843_25195</name>
</gene>
<dbReference type="RefSeq" id="WP_149471593.1">
    <property type="nucleotide sequence ID" value="NZ_QOKW01000028.1"/>
</dbReference>
<reference evidence="1 2" key="1">
    <citation type="submission" date="2018-07" db="EMBL/GenBank/DDBJ databases">
        <title>Genome sequence of Azospirillum sp. ATCC 49961.</title>
        <authorList>
            <person name="Sant'Anna F.H."/>
            <person name="Baldani J.I."/>
            <person name="Zilli J.E."/>
            <person name="Reis V.M."/>
            <person name="Hartmann A."/>
            <person name="Cruz L."/>
            <person name="de Souza E.M."/>
            <person name="de Oliveira Pedrosa F."/>
            <person name="Passaglia L.M.P."/>
        </authorList>
    </citation>
    <scope>NUCLEOTIDE SEQUENCE [LARGE SCALE GENOMIC DNA]</scope>
    <source>
        <strain evidence="1 2">ATCC 49961</strain>
    </source>
</reference>
<organism evidence="1 2">
    <name type="scientific">Roseomonas genomospecies 6</name>
    <dbReference type="NCBI Taxonomy" id="214106"/>
    <lineage>
        <taxon>Bacteria</taxon>
        <taxon>Pseudomonadati</taxon>
        <taxon>Pseudomonadota</taxon>
        <taxon>Alphaproteobacteria</taxon>
        <taxon>Acetobacterales</taxon>
        <taxon>Roseomonadaceae</taxon>
        <taxon>Roseomonas</taxon>
    </lineage>
</organism>
<evidence type="ECO:0000313" key="2">
    <source>
        <dbReference type="Proteomes" id="UP000480854"/>
    </source>
</evidence>
<accession>A0A9W7KPK5</accession>
<dbReference type="EMBL" id="QOKW01000028">
    <property type="protein sequence ID" value="KAA0676975.1"/>
    <property type="molecule type" value="Genomic_DNA"/>
</dbReference>